<organism evidence="1 2">
    <name type="scientific">Purpureocillium lilacinum</name>
    <name type="common">Paecilomyces lilacinus</name>
    <dbReference type="NCBI Taxonomy" id="33203"/>
    <lineage>
        <taxon>Eukaryota</taxon>
        <taxon>Fungi</taxon>
        <taxon>Dikarya</taxon>
        <taxon>Ascomycota</taxon>
        <taxon>Pezizomycotina</taxon>
        <taxon>Sordariomycetes</taxon>
        <taxon>Hypocreomycetidae</taxon>
        <taxon>Hypocreales</taxon>
        <taxon>Ophiocordycipitaceae</taxon>
        <taxon>Purpureocillium</taxon>
    </lineage>
</organism>
<evidence type="ECO:0000313" key="1">
    <source>
        <dbReference type="EMBL" id="OAQ61316.1"/>
    </source>
</evidence>
<evidence type="ECO:0000313" key="2">
    <source>
        <dbReference type="Proteomes" id="UP000078240"/>
    </source>
</evidence>
<protein>
    <submittedName>
        <fullName evidence="1">Uncharacterized protein</fullName>
    </submittedName>
</protein>
<comment type="caution">
    <text evidence="1">The sequence shown here is derived from an EMBL/GenBank/DDBJ whole genome shotgun (WGS) entry which is preliminary data.</text>
</comment>
<dbReference type="AlphaFoldDB" id="A0A179F769"/>
<proteinExistence type="predicted"/>
<dbReference type="Proteomes" id="UP000078240">
    <property type="component" value="Unassembled WGS sequence"/>
</dbReference>
<dbReference type="EMBL" id="LSBH01000027">
    <property type="protein sequence ID" value="OAQ61316.1"/>
    <property type="molecule type" value="Genomic_DNA"/>
</dbReference>
<gene>
    <name evidence="1" type="ORF">VFPBJ_11482</name>
</gene>
<reference evidence="1 2" key="1">
    <citation type="submission" date="2016-01" db="EMBL/GenBank/DDBJ databases">
        <title>Biosynthesis of antibiotic leucinostatins and their inhibition on Phytophthora in bio-control Purpureocillium lilacinum.</title>
        <authorList>
            <person name="Wang G."/>
            <person name="Liu Z."/>
            <person name="Lin R."/>
            <person name="Li E."/>
            <person name="Mao Z."/>
            <person name="Ling J."/>
            <person name="Yin W."/>
            <person name="Xie B."/>
        </authorList>
    </citation>
    <scope>NUCLEOTIDE SEQUENCE [LARGE SCALE GENOMIC DNA]</scope>
    <source>
        <strain evidence="1">PLBJ-1</strain>
    </source>
</reference>
<sequence>MGVARQGKCCVEGGALRGRGSVARKEKCCADVKALRGRQSVAWKGKCCVEGKALRGRRSVAWKGERCVAWEMQVQATSCALGATAHELQLSGYYKHSGVKRKGGRRWSERRGAPLYKWPSGYRCLYGPSPLQGPIRGSTLSA</sequence>
<name>A0A179F769_PURLI</name>
<accession>A0A179F769</accession>